<evidence type="ECO:0000256" key="1">
    <source>
        <dbReference type="SAM" id="MobiDB-lite"/>
    </source>
</evidence>
<name>A0A9P6MUB0_9FUNG</name>
<evidence type="ECO:0000313" key="4">
    <source>
        <dbReference type="Proteomes" id="UP000703661"/>
    </source>
</evidence>
<accession>A0A9P6MUB0</accession>
<reference evidence="3" key="1">
    <citation type="journal article" date="2020" name="Fungal Divers.">
        <title>Resolving the Mortierellaceae phylogeny through synthesis of multi-gene phylogenetics and phylogenomics.</title>
        <authorList>
            <person name="Vandepol N."/>
            <person name="Liber J."/>
            <person name="Desiro A."/>
            <person name="Na H."/>
            <person name="Kennedy M."/>
            <person name="Barry K."/>
            <person name="Grigoriev I.V."/>
            <person name="Miller A.N."/>
            <person name="O'Donnell K."/>
            <person name="Stajich J.E."/>
            <person name="Bonito G."/>
        </authorList>
    </citation>
    <scope>NUCLEOTIDE SEQUENCE</scope>
    <source>
        <strain evidence="3">NRRL 2769</strain>
    </source>
</reference>
<keyword evidence="4" id="KW-1185">Reference proteome</keyword>
<feature type="chain" id="PRO_5040323873" evidence="2">
    <location>
        <begin position="22"/>
        <end position="240"/>
    </location>
</feature>
<gene>
    <name evidence="3" type="ORF">BGZ80_010855</name>
</gene>
<dbReference type="EMBL" id="JAAAID010000801">
    <property type="protein sequence ID" value="KAG0013795.1"/>
    <property type="molecule type" value="Genomic_DNA"/>
</dbReference>
<keyword evidence="2" id="KW-0732">Signal</keyword>
<sequence>MKPSTFTSLFLCFCGDFDVAAILLDAPSIRSHSAQNETKAPKSPNVKKSKASSIGKLKTSTVKAPEPYSDKTTTPRPVDVPKSSVTTVSNASSTEQRRTSSTKAPEPYLEETTKSRPTDAPKFSLAVVPNATTPSAYKRIPIKTTEPTTAPLIVQKSSSTDAYTPPPPKYVSIKATESTTTPLIVQASSNTDAYSQISQKPLNYNQNQPYPGQCCATASTTGVQCRNPAENGYRGVREPL</sequence>
<protein>
    <submittedName>
        <fullName evidence="3">Uncharacterized protein</fullName>
    </submittedName>
</protein>
<feature type="compositionally biased region" description="Low complexity" evidence="1">
    <location>
        <begin position="83"/>
        <end position="94"/>
    </location>
</feature>
<evidence type="ECO:0000313" key="3">
    <source>
        <dbReference type="EMBL" id="KAG0013795.1"/>
    </source>
</evidence>
<feature type="signal peptide" evidence="2">
    <location>
        <begin position="1"/>
        <end position="21"/>
    </location>
</feature>
<proteinExistence type="predicted"/>
<dbReference type="AlphaFoldDB" id="A0A9P6MUB0"/>
<organism evidence="3 4">
    <name type="scientific">Entomortierella chlamydospora</name>
    <dbReference type="NCBI Taxonomy" id="101097"/>
    <lineage>
        <taxon>Eukaryota</taxon>
        <taxon>Fungi</taxon>
        <taxon>Fungi incertae sedis</taxon>
        <taxon>Mucoromycota</taxon>
        <taxon>Mortierellomycotina</taxon>
        <taxon>Mortierellomycetes</taxon>
        <taxon>Mortierellales</taxon>
        <taxon>Mortierellaceae</taxon>
        <taxon>Entomortierella</taxon>
    </lineage>
</organism>
<evidence type="ECO:0000256" key="2">
    <source>
        <dbReference type="SAM" id="SignalP"/>
    </source>
</evidence>
<dbReference type="Proteomes" id="UP000703661">
    <property type="component" value="Unassembled WGS sequence"/>
</dbReference>
<feature type="region of interest" description="Disordered" evidence="1">
    <location>
        <begin position="31"/>
        <end position="127"/>
    </location>
</feature>
<comment type="caution">
    <text evidence="3">The sequence shown here is derived from an EMBL/GenBank/DDBJ whole genome shotgun (WGS) entry which is preliminary data.</text>
</comment>